<keyword evidence="3" id="KW-1185">Reference proteome</keyword>
<dbReference type="EMBL" id="CAAALY010000089">
    <property type="protein sequence ID" value="VEL06601.1"/>
    <property type="molecule type" value="Genomic_DNA"/>
</dbReference>
<protein>
    <submittedName>
        <fullName evidence="2">Uncharacterized protein</fullName>
    </submittedName>
</protein>
<dbReference type="AlphaFoldDB" id="A0A3S5AW55"/>
<evidence type="ECO:0000313" key="2">
    <source>
        <dbReference type="EMBL" id="VEL06601.1"/>
    </source>
</evidence>
<feature type="region of interest" description="Disordered" evidence="1">
    <location>
        <begin position="27"/>
        <end position="185"/>
    </location>
</feature>
<evidence type="ECO:0000313" key="3">
    <source>
        <dbReference type="Proteomes" id="UP000784294"/>
    </source>
</evidence>
<feature type="compositionally biased region" description="Polar residues" evidence="1">
    <location>
        <begin position="114"/>
        <end position="126"/>
    </location>
</feature>
<dbReference type="OrthoDB" id="6261392at2759"/>
<gene>
    <name evidence="2" type="ORF">PXEA_LOCUS41</name>
</gene>
<reference evidence="2" key="1">
    <citation type="submission" date="2018-11" db="EMBL/GenBank/DDBJ databases">
        <authorList>
            <consortium name="Pathogen Informatics"/>
        </authorList>
    </citation>
    <scope>NUCLEOTIDE SEQUENCE</scope>
</reference>
<organism evidence="2 3">
    <name type="scientific">Protopolystoma xenopodis</name>
    <dbReference type="NCBI Taxonomy" id="117903"/>
    <lineage>
        <taxon>Eukaryota</taxon>
        <taxon>Metazoa</taxon>
        <taxon>Spiralia</taxon>
        <taxon>Lophotrochozoa</taxon>
        <taxon>Platyhelminthes</taxon>
        <taxon>Monogenea</taxon>
        <taxon>Polyopisthocotylea</taxon>
        <taxon>Polystomatidea</taxon>
        <taxon>Polystomatidae</taxon>
        <taxon>Protopolystoma</taxon>
    </lineage>
</organism>
<accession>A0A3S5AW55</accession>
<sequence length="313" mass="33170">MLRLSYSVYLVLHYLYEVTPGLPGCHTPHHRYQSHHGNLHHHHGHNHNGAGQHQPLQRHATGPGAGGTNWAACGNGPVSIGPTGGGQRKGGDSTPGPVVSRHAPARDNSPSPPQVSGSAHHTQTHNVPHGHGTGHSQQQTHHNQPHSGHHLTSGQNHASRRGHDTTTGETTNPATGGGRAGEEARVKGTGLRAGEQAVGAEATGSGHGGGAAAAGRYFDDMETQMIVKVFRDFFNKGSCPSLSEVRRRIVNTLLQGRRNATSVRAKVKRLQTSGRWTDFTAAAALFFDLPIITAVEILPDLGAGYGRFFSSYA</sequence>
<dbReference type="Proteomes" id="UP000784294">
    <property type="component" value="Unassembled WGS sequence"/>
</dbReference>
<comment type="caution">
    <text evidence="2">The sequence shown here is derived from an EMBL/GenBank/DDBJ whole genome shotgun (WGS) entry which is preliminary data.</text>
</comment>
<evidence type="ECO:0000256" key="1">
    <source>
        <dbReference type="SAM" id="MobiDB-lite"/>
    </source>
</evidence>
<proteinExistence type="predicted"/>
<feature type="compositionally biased region" description="Basic residues" evidence="1">
    <location>
        <begin position="27"/>
        <end position="46"/>
    </location>
</feature>
<name>A0A3S5AW55_9PLAT</name>